<keyword evidence="3" id="KW-0812">Transmembrane</keyword>
<dbReference type="SUPFAM" id="SSF53756">
    <property type="entry name" value="UDP-Glycosyltransferase/glycogen phosphorylase"/>
    <property type="match status" value="1"/>
</dbReference>
<proteinExistence type="predicted"/>
<evidence type="ECO:0000313" key="6">
    <source>
        <dbReference type="EMBL" id="MBE3001026.1"/>
    </source>
</evidence>
<evidence type="ECO:0000256" key="1">
    <source>
        <dbReference type="ARBA" id="ARBA00022676"/>
    </source>
</evidence>
<sequence>MRLFQRGVRYLGRHRKETLGAAVAGGLGLTVLLALTGLLTWTAAVQTLAWGALALGTGLALALLVRLDERTGDVRRAVFGGGALLTAQGMAGIAEHAKQARDRADDLYEQGHIQEAVDELVPYAAFDDEADLVRRRIMSERRALGPLTGLPEHTPAAQEPVPGRVLHLVSNALPNSQVGYTVRTHRIVTAQREAGLDPHVVTFPGWPIMAHCDTAPVREVDGIPYHRVRPGQQIRPGLQERIDAAVTDVTALARRLRPAVLHAASDHKNATVALHVGRALGIPVVYELRGFLEETWISGGGAVSRRGTERHHLLVERETSALRQADAVVTLAHTMREEIVRRGVDPERVVLAPNAVDTDLLESRPDGDAFRAAHGIDPHAFVIGSVSTLTHYEGFGTLIEAAGDLHRRGLPIRVLLVGDGAARRELLARVRDLGLEQICVLPGKVGPDEALRAQAALDVMVVPRLDRRVCRLVTPLKPVEAMALGTPVVASDLPALRELLDEGRIGTLVPPEDPAALADAVAELAEDPDLCRQQAKAAREQVLATRTWARNAEAYRDLYARLGVIP</sequence>
<name>A0ABR9PB08_9ACTN</name>
<dbReference type="Proteomes" id="UP000806528">
    <property type="component" value="Unassembled WGS sequence"/>
</dbReference>
<evidence type="ECO:0000259" key="4">
    <source>
        <dbReference type="Pfam" id="PF00534"/>
    </source>
</evidence>
<dbReference type="CDD" id="cd03794">
    <property type="entry name" value="GT4_WbuB-like"/>
    <property type="match status" value="1"/>
</dbReference>
<keyword evidence="1" id="KW-0328">Glycosyltransferase</keyword>
<keyword evidence="2" id="KW-0808">Transferase</keyword>
<dbReference type="InterPro" id="IPR001296">
    <property type="entry name" value="Glyco_trans_1"/>
</dbReference>
<keyword evidence="7" id="KW-1185">Reference proteome</keyword>
<dbReference type="Pfam" id="PF00534">
    <property type="entry name" value="Glycos_transf_1"/>
    <property type="match status" value="1"/>
</dbReference>
<accession>A0ABR9PB08</accession>
<evidence type="ECO:0000313" key="7">
    <source>
        <dbReference type="Proteomes" id="UP000806528"/>
    </source>
</evidence>
<feature type="transmembrane region" description="Helical" evidence="3">
    <location>
        <begin position="47"/>
        <end position="65"/>
    </location>
</feature>
<evidence type="ECO:0000256" key="2">
    <source>
        <dbReference type="ARBA" id="ARBA00022679"/>
    </source>
</evidence>
<evidence type="ECO:0000259" key="5">
    <source>
        <dbReference type="Pfam" id="PF13579"/>
    </source>
</evidence>
<keyword evidence="3" id="KW-1133">Transmembrane helix</keyword>
<comment type="caution">
    <text evidence="6">The sequence shown here is derived from an EMBL/GenBank/DDBJ whole genome shotgun (WGS) entry which is preliminary data.</text>
</comment>
<feature type="domain" description="Glycosyltransferase subfamily 4-like N-terminal" evidence="5">
    <location>
        <begin position="179"/>
        <end position="354"/>
    </location>
</feature>
<dbReference type="InterPro" id="IPR028098">
    <property type="entry name" value="Glyco_trans_4-like_N"/>
</dbReference>
<dbReference type="RefSeq" id="WP_193123627.1">
    <property type="nucleotide sequence ID" value="NZ_JADBGI010000020.1"/>
</dbReference>
<organism evidence="6 7">
    <name type="scientific">Nocardiopsis coralli</name>
    <dbReference type="NCBI Taxonomy" id="2772213"/>
    <lineage>
        <taxon>Bacteria</taxon>
        <taxon>Bacillati</taxon>
        <taxon>Actinomycetota</taxon>
        <taxon>Actinomycetes</taxon>
        <taxon>Streptosporangiales</taxon>
        <taxon>Nocardiopsidaceae</taxon>
        <taxon>Nocardiopsis</taxon>
    </lineage>
</organism>
<dbReference type="PANTHER" id="PTHR45947:SF3">
    <property type="entry name" value="SULFOQUINOVOSYL TRANSFERASE SQD2"/>
    <property type="match status" value="1"/>
</dbReference>
<keyword evidence="3" id="KW-0472">Membrane</keyword>
<feature type="transmembrane region" description="Helical" evidence="3">
    <location>
        <begin position="77"/>
        <end position="94"/>
    </location>
</feature>
<reference evidence="6 7" key="1">
    <citation type="submission" date="2020-09" db="EMBL/GenBank/DDBJ databases">
        <title>Diversity and distribution of actinomycetes associated with coral in the coast of Hainan.</title>
        <authorList>
            <person name="Li F."/>
        </authorList>
    </citation>
    <scope>NUCLEOTIDE SEQUENCE [LARGE SCALE GENOMIC DNA]</scope>
    <source>
        <strain evidence="6 7">HNM0947</strain>
    </source>
</reference>
<dbReference type="Gene3D" id="3.40.50.2000">
    <property type="entry name" value="Glycogen Phosphorylase B"/>
    <property type="match status" value="2"/>
</dbReference>
<evidence type="ECO:0000256" key="3">
    <source>
        <dbReference type="SAM" id="Phobius"/>
    </source>
</evidence>
<feature type="transmembrane region" description="Helical" evidence="3">
    <location>
        <begin position="21"/>
        <end position="41"/>
    </location>
</feature>
<dbReference type="PANTHER" id="PTHR45947">
    <property type="entry name" value="SULFOQUINOVOSYL TRANSFERASE SQD2"/>
    <property type="match status" value="1"/>
</dbReference>
<feature type="domain" description="Glycosyl transferase family 1" evidence="4">
    <location>
        <begin position="369"/>
        <end position="540"/>
    </location>
</feature>
<dbReference type="Pfam" id="PF13579">
    <property type="entry name" value="Glyco_trans_4_4"/>
    <property type="match status" value="1"/>
</dbReference>
<gene>
    <name evidence="6" type="ORF">IDM40_20350</name>
</gene>
<protein>
    <submittedName>
        <fullName evidence="6">Glycosyltransferase</fullName>
    </submittedName>
</protein>
<dbReference type="InterPro" id="IPR050194">
    <property type="entry name" value="Glycosyltransferase_grp1"/>
</dbReference>
<dbReference type="EMBL" id="JADBGI010000020">
    <property type="protein sequence ID" value="MBE3001026.1"/>
    <property type="molecule type" value="Genomic_DNA"/>
</dbReference>